<dbReference type="STRING" id="1454201.NMS_0860"/>
<accession>W8VP70</accession>
<protein>
    <submittedName>
        <fullName evidence="2">Uncharacterized protein</fullName>
    </submittedName>
</protein>
<feature type="transmembrane region" description="Helical" evidence="1">
    <location>
        <begin position="38"/>
        <end position="59"/>
    </location>
</feature>
<name>W8VP70_9FLAO</name>
<dbReference type="KEGG" id="nmf:NMS_0860"/>
<dbReference type="AlphaFoldDB" id="W8VP70"/>
<feature type="transmembrane region" description="Helical" evidence="1">
    <location>
        <begin position="280"/>
        <end position="298"/>
    </location>
</feature>
<dbReference type="HOGENOM" id="CLU_077386_0_0_10"/>
<proteinExistence type="predicted"/>
<organism evidence="2 3">
    <name type="scientific">Nonlabens marinus S1-08</name>
    <dbReference type="NCBI Taxonomy" id="1454201"/>
    <lineage>
        <taxon>Bacteria</taxon>
        <taxon>Pseudomonadati</taxon>
        <taxon>Bacteroidota</taxon>
        <taxon>Flavobacteriia</taxon>
        <taxon>Flavobacteriales</taxon>
        <taxon>Flavobacteriaceae</taxon>
        <taxon>Nonlabens</taxon>
    </lineage>
</organism>
<dbReference type="RefSeq" id="WP_041495568.1">
    <property type="nucleotide sequence ID" value="NZ_AP014548.1"/>
</dbReference>
<keyword evidence="1" id="KW-0472">Membrane</keyword>
<dbReference type="Proteomes" id="UP000031760">
    <property type="component" value="Chromosome"/>
</dbReference>
<reference evidence="2 3" key="1">
    <citation type="journal article" date="2014" name="Proc. Natl. Acad. Sci. U.S.A.">
        <title>Functional characterization of flavobacteria rhodopsins reveals a unique class of light-driven chloride pump in bacteria.</title>
        <authorList>
            <person name="Yoshizawa S."/>
            <person name="Kumagai Y."/>
            <person name="Kim H."/>
            <person name="Ogura Y."/>
            <person name="Hayashi T."/>
            <person name="Iwasaki W."/>
            <person name="DeLong E.F."/>
            <person name="Kogure K."/>
        </authorList>
    </citation>
    <scope>NUCLEOTIDE SEQUENCE [LARGE SCALE GENOMIC DNA]</scope>
    <source>
        <strain evidence="2 3">S1-08</strain>
    </source>
</reference>
<evidence type="ECO:0000313" key="3">
    <source>
        <dbReference type="Proteomes" id="UP000031760"/>
    </source>
</evidence>
<dbReference type="EMBL" id="AP014548">
    <property type="protein sequence ID" value="BAO54869.1"/>
    <property type="molecule type" value="Genomic_DNA"/>
</dbReference>
<sequence length="301" mass="34395">MLSRFFSSSQPFHYLVGILLLGPTSILLLWLLNGDWQWSYAIIGLILPFALLLVQFIILKNELTGQNSYGLFAYTMLTLSVIVGIVEWKLAVCLLLFLLALRRLMSLKTGTSTIRKIFDGTFWISIATLLEPYMAIYFLAVFTAIFLFDRTKWRHWAIPIIAVVCVIVISFTLEIFLEQPILTRIFYRSEYGFNGLLKEWNPSDLLAWFLCATAVIGFVIYIIKLVDIQQRVRPRFSVLVIAGVCSLILALVGDAHFVLLLIPVISIFQVRALEHIYHRGFREFIFLLPALLIVLALLTQG</sequence>
<dbReference type="OrthoDB" id="1439867at2"/>
<feature type="transmembrane region" description="Helical" evidence="1">
    <location>
        <begin position="205"/>
        <end position="226"/>
    </location>
</feature>
<keyword evidence="3" id="KW-1185">Reference proteome</keyword>
<keyword evidence="1" id="KW-0812">Transmembrane</keyword>
<feature type="transmembrane region" description="Helical" evidence="1">
    <location>
        <begin position="155"/>
        <end position="177"/>
    </location>
</feature>
<feature type="transmembrane region" description="Helical" evidence="1">
    <location>
        <begin position="12"/>
        <end position="32"/>
    </location>
</feature>
<keyword evidence="1" id="KW-1133">Transmembrane helix</keyword>
<feature type="transmembrane region" description="Helical" evidence="1">
    <location>
        <begin position="238"/>
        <end position="268"/>
    </location>
</feature>
<feature type="transmembrane region" description="Helical" evidence="1">
    <location>
        <begin position="121"/>
        <end position="148"/>
    </location>
</feature>
<feature type="transmembrane region" description="Helical" evidence="1">
    <location>
        <begin position="71"/>
        <end position="101"/>
    </location>
</feature>
<evidence type="ECO:0000313" key="2">
    <source>
        <dbReference type="EMBL" id="BAO54869.1"/>
    </source>
</evidence>
<gene>
    <name evidence="2" type="ORF">NMS_0860</name>
</gene>
<evidence type="ECO:0000256" key="1">
    <source>
        <dbReference type="SAM" id="Phobius"/>
    </source>
</evidence>